<accession>A0AAE8ZQQ6</accession>
<evidence type="ECO:0000256" key="1">
    <source>
        <dbReference type="SAM" id="MobiDB-lite"/>
    </source>
</evidence>
<dbReference type="PANTHER" id="PTHR32020">
    <property type="entry name" value="LIN-8 DOMAIN CONTAINING-RELATED"/>
    <property type="match status" value="1"/>
</dbReference>
<dbReference type="InterPro" id="IPR005020">
    <property type="entry name" value="LIN-8"/>
</dbReference>
<dbReference type="Pfam" id="PF03353">
    <property type="entry name" value="Lin-8"/>
    <property type="match status" value="1"/>
</dbReference>
<dbReference type="PANTHER" id="PTHR32020:SF3">
    <property type="entry name" value="ARID DOMAIN-CONTAINING PROTEIN-RELATED"/>
    <property type="match status" value="1"/>
</dbReference>
<protein>
    <submittedName>
        <fullName evidence="2">Uncharacterized protein</fullName>
    </submittedName>
</protein>
<name>A0AAE8ZQQ6_CAEBR</name>
<dbReference type="EMBL" id="CP090896">
    <property type="protein sequence ID" value="ULT82057.1"/>
    <property type="molecule type" value="Genomic_DNA"/>
</dbReference>
<reference evidence="2 3" key="1">
    <citation type="submission" date="2022-05" db="EMBL/GenBank/DDBJ databases">
        <title>Chromosome-level reference genomes for two strains of Caenorhabditis briggsae: an improved platform for comparative genomics.</title>
        <authorList>
            <person name="Stevens L."/>
            <person name="Andersen E.C."/>
        </authorList>
    </citation>
    <scope>NUCLEOTIDE SEQUENCE [LARGE SCALE GENOMIC DNA]</scope>
    <source>
        <strain evidence="2">QX1410_ONT</strain>
        <tissue evidence="2">Whole-organism</tissue>
    </source>
</reference>
<dbReference type="AlphaFoldDB" id="A0AAE8ZQQ6"/>
<feature type="region of interest" description="Disordered" evidence="1">
    <location>
        <begin position="179"/>
        <end position="204"/>
    </location>
</feature>
<evidence type="ECO:0000313" key="3">
    <source>
        <dbReference type="Proteomes" id="UP000827892"/>
    </source>
</evidence>
<sequence length="232" mass="26796">MSTSPTFRALPTSVPEAILNAMNLYLLMNSQVKCQVEVINSGAGGSFSSPGEITSRNVTLQEYHNLLRNESQPYYPTRQNDKILIKLILIEIGKKRKLWARRVYELAGLAVFNQTGKLIRPYSIFMLYRRMRVNLKARLRRAILNKKTPMEIEKILSRWEFHENLKFYRKTLEKWEKSLRNGGSDTSEDGENLEDEDGTEEMDFSCETVENQGIVASEAEDSLRGLLELRKK</sequence>
<gene>
    <name evidence="2" type="ORF">L3Y34_011780</name>
</gene>
<proteinExistence type="predicted"/>
<evidence type="ECO:0000313" key="2">
    <source>
        <dbReference type="EMBL" id="ULT82057.1"/>
    </source>
</evidence>
<dbReference type="Proteomes" id="UP000827892">
    <property type="component" value="Chromosome X"/>
</dbReference>
<organism evidence="2 3">
    <name type="scientific">Caenorhabditis briggsae</name>
    <dbReference type="NCBI Taxonomy" id="6238"/>
    <lineage>
        <taxon>Eukaryota</taxon>
        <taxon>Metazoa</taxon>
        <taxon>Ecdysozoa</taxon>
        <taxon>Nematoda</taxon>
        <taxon>Chromadorea</taxon>
        <taxon>Rhabditida</taxon>
        <taxon>Rhabditina</taxon>
        <taxon>Rhabditomorpha</taxon>
        <taxon>Rhabditoidea</taxon>
        <taxon>Rhabditidae</taxon>
        <taxon>Peloderinae</taxon>
        <taxon>Caenorhabditis</taxon>
    </lineage>
</organism>
<feature type="compositionally biased region" description="Acidic residues" evidence="1">
    <location>
        <begin position="186"/>
        <end position="204"/>
    </location>
</feature>